<evidence type="ECO:0000256" key="5">
    <source>
        <dbReference type="ARBA" id="ARBA00023180"/>
    </source>
</evidence>
<evidence type="ECO:0000256" key="1">
    <source>
        <dbReference type="ARBA" id="ARBA00004613"/>
    </source>
</evidence>
<evidence type="ECO:0000256" key="2">
    <source>
        <dbReference type="ARBA" id="ARBA00022525"/>
    </source>
</evidence>
<evidence type="ECO:0000313" key="8">
    <source>
        <dbReference type="Proteomes" id="UP000001554"/>
    </source>
</evidence>
<gene>
    <name evidence="9" type="primary">LOC118405350</name>
</gene>
<feature type="region of interest" description="Disordered" evidence="6">
    <location>
        <begin position="168"/>
        <end position="304"/>
    </location>
</feature>
<name>A0A9J7HM26_BRAFL</name>
<protein>
    <submittedName>
        <fullName evidence="9">Selenoprotein Pb-like</fullName>
    </submittedName>
</protein>
<dbReference type="GO" id="GO:0001887">
    <property type="term" value="P:selenium compound metabolic process"/>
    <property type="evidence" value="ECO:0000318"/>
    <property type="project" value="GO_Central"/>
</dbReference>
<feature type="compositionally biased region" description="Basic and acidic residues" evidence="6">
    <location>
        <begin position="190"/>
        <end position="267"/>
    </location>
</feature>
<dbReference type="KEGG" id="bfo:118405350"/>
<evidence type="ECO:0000313" key="9">
    <source>
        <dbReference type="RefSeq" id="XP_035660702.1"/>
    </source>
</evidence>
<dbReference type="InterPro" id="IPR007671">
    <property type="entry name" value="Selenoprotein-P_N"/>
</dbReference>
<dbReference type="GO" id="GO:0008430">
    <property type="term" value="F:selenium binding"/>
    <property type="evidence" value="ECO:0000318"/>
    <property type="project" value="GO_Central"/>
</dbReference>
<feature type="compositionally biased region" description="Basic and acidic residues" evidence="6">
    <location>
        <begin position="291"/>
        <end position="303"/>
    </location>
</feature>
<sequence length="320" mass="36657">FCRSQAEKFESLRSTLVEEGLTDISFGAVNSHLYTAPLEIGEIEGRVGFPVYQDTAEEEIWKLLDARKDDFIIYDRCGRLVRHVRMPQAHMDNPDVENIIRSVYHHSPCGPCATPPVPMDEADLGSGYEDEEFLSENDTLPTSSPQNGTSVNNVTEHVMFTEHNRTEGNRTHHHHHHHVHHHHHHHHGHGHAERHDNHTESHEGHDSHAGGHDGHEGHDSHAEGHDSHAERHDSHAERHEGHDSHSEGHDSHADHEVDDHESHAEDHHRHHPRRPKKNKSLFDRLRRKHSRHDDSFPADDCRHHSQGTCNKLRKLGIPDS</sequence>
<dbReference type="InterPro" id="IPR037941">
    <property type="entry name" value="SeP"/>
</dbReference>
<reference evidence="9" key="2">
    <citation type="submission" date="2025-08" db="UniProtKB">
        <authorList>
            <consortium name="RefSeq"/>
        </authorList>
    </citation>
    <scope>IDENTIFICATION</scope>
    <source>
        <strain evidence="9">S238N-H82</strain>
        <tissue evidence="9">Testes</tissue>
    </source>
</reference>
<dbReference type="OrthoDB" id="6134775at2759"/>
<evidence type="ECO:0000256" key="3">
    <source>
        <dbReference type="ARBA" id="ARBA00022729"/>
    </source>
</evidence>
<dbReference type="PANTHER" id="PTHR10105:SF2">
    <property type="entry name" value="AGAP003297-PA"/>
    <property type="match status" value="1"/>
</dbReference>
<keyword evidence="3" id="KW-0732">Signal</keyword>
<dbReference type="Proteomes" id="UP000001554">
    <property type="component" value="Chromosome 18"/>
</dbReference>
<dbReference type="AlphaFoldDB" id="A0A9J7HM26"/>
<accession>A0A9J7HM26</accession>
<feature type="domain" description="Selenoprotein P N-terminal" evidence="7">
    <location>
        <begin position="2"/>
        <end position="215"/>
    </location>
</feature>
<feature type="non-terminal residue" evidence="9">
    <location>
        <position position="1"/>
    </location>
</feature>
<dbReference type="GO" id="GO:0005576">
    <property type="term" value="C:extracellular region"/>
    <property type="evidence" value="ECO:0000318"/>
    <property type="project" value="GO_Central"/>
</dbReference>
<proteinExistence type="predicted"/>
<evidence type="ECO:0000259" key="7">
    <source>
        <dbReference type="Pfam" id="PF04592"/>
    </source>
</evidence>
<keyword evidence="4" id="KW-0712">Selenocysteine</keyword>
<feature type="compositionally biased region" description="Polar residues" evidence="6">
    <location>
        <begin position="136"/>
        <end position="151"/>
    </location>
</feature>
<feature type="compositionally biased region" description="Basic residues" evidence="6">
    <location>
        <begin position="171"/>
        <end position="189"/>
    </location>
</feature>
<reference evidence="8" key="1">
    <citation type="journal article" date="2020" name="Nat. Ecol. Evol.">
        <title>Deeply conserved synteny resolves early events in vertebrate evolution.</title>
        <authorList>
            <person name="Simakov O."/>
            <person name="Marletaz F."/>
            <person name="Yue J.X."/>
            <person name="O'Connell B."/>
            <person name="Jenkins J."/>
            <person name="Brandt A."/>
            <person name="Calef R."/>
            <person name="Tung C.H."/>
            <person name="Huang T.K."/>
            <person name="Schmutz J."/>
            <person name="Satoh N."/>
            <person name="Yu J.K."/>
            <person name="Putnam N.H."/>
            <person name="Green R.E."/>
            <person name="Rokhsar D.S."/>
        </authorList>
    </citation>
    <scope>NUCLEOTIDE SEQUENCE [LARGE SCALE GENOMIC DNA]</scope>
    <source>
        <strain evidence="8">S238N-H82</strain>
    </source>
</reference>
<keyword evidence="8" id="KW-1185">Reference proteome</keyword>
<dbReference type="GeneID" id="118405350"/>
<evidence type="ECO:0000256" key="6">
    <source>
        <dbReference type="SAM" id="MobiDB-lite"/>
    </source>
</evidence>
<dbReference type="RefSeq" id="XP_035660702.1">
    <property type="nucleotide sequence ID" value="XM_035804809.1"/>
</dbReference>
<keyword evidence="5" id="KW-0325">Glycoprotein</keyword>
<keyword evidence="2" id="KW-0964">Secreted</keyword>
<dbReference type="PANTHER" id="PTHR10105">
    <property type="entry name" value="SELENOPROTEIN P"/>
    <property type="match status" value="1"/>
</dbReference>
<feature type="compositionally biased region" description="Basic residues" evidence="6">
    <location>
        <begin position="268"/>
        <end position="290"/>
    </location>
</feature>
<evidence type="ECO:0000256" key="4">
    <source>
        <dbReference type="ARBA" id="ARBA00022933"/>
    </source>
</evidence>
<comment type="subcellular location">
    <subcellularLocation>
        <location evidence="1">Secreted</location>
    </subcellularLocation>
</comment>
<dbReference type="Pfam" id="PF04592">
    <property type="entry name" value="SelP_N"/>
    <property type="match status" value="1"/>
</dbReference>
<organism evidence="8 9">
    <name type="scientific">Branchiostoma floridae</name>
    <name type="common">Florida lancelet</name>
    <name type="synonym">Amphioxus</name>
    <dbReference type="NCBI Taxonomy" id="7739"/>
    <lineage>
        <taxon>Eukaryota</taxon>
        <taxon>Metazoa</taxon>
        <taxon>Chordata</taxon>
        <taxon>Cephalochordata</taxon>
        <taxon>Leptocardii</taxon>
        <taxon>Amphioxiformes</taxon>
        <taxon>Branchiostomatidae</taxon>
        <taxon>Branchiostoma</taxon>
    </lineage>
</organism>
<feature type="region of interest" description="Disordered" evidence="6">
    <location>
        <begin position="130"/>
        <end position="151"/>
    </location>
</feature>